<gene>
    <name evidence="10" type="ORF">HETIRDRAFT_326769</name>
</gene>
<dbReference type="GO" id="GO:0005524">
    <property type="term" value="F:ATP binding"/>
    <property type="evidence" value="ECO:0007669"/>
    <property type="project" value="UniProtKB-UniRule"/>
</dbReference>
<dbReference type="AlphaFoldDB" id="W4JVU5"/>
<dbReference type="PROSITE" id="PS00108">
    <property type="entry name" value="PROTEIN_KINASE_ST"/>
    <property type="match status" value="1"/>
</dbReference>
<comment type="similarity">
    <text evidence="8">Belongs to the protein kinase superfamily.</text>
</comment>
<evidence type="ECO:0000256" key="7">
    <source>
        <dbReference type="PROSITE-ProRule" id="PRU10141"/>
    </source>
</evidence>
<feature type="binding site" evidence="7">
    <location>
        <position position="61"/>
    </location>
    <ligand>
        <name>ATP</name>
        <dbReference type="ChEBI" id="CHEBI:30616"/>
    </ligand>
</feature>
<evidence type="ECO:0000256" key="2">
    <source>
        <dbReference type="ARBA" id="ARBA00022527"/>
    </source>
</evidence>
<dbReference type="EC" id="2.7.11.1" evidence="1"/>
<dbReference type="OrthoDB" id="346907at2759"/>
<evidence type="ECO:0000256" key="3">
    <source>
        <dbReference type="ARBA" id="ARBA00022679"/>
    </source>
</evidence>
<accession>W4JVU5</accession>
<dbReference type="InterPro" id="IPR008271">
    <property type="entry name" value="Ser/Thr_kinase_AS"/>
</dbReference>
<dbReference type="RefSeq" id="XP_009551081.1">
    <property type="nucleotide sequence ID" value="XM_009552786.1"/>
</dbReference>
<dbReference type="InterPro" id="IPR045269">
    <property type="entry name" value="Atg1-like"/>
</dbReference>
<sequence length="339" mass="38095">MAPSPAPPAHRTASAPAFAKRTEDDELKLFRYVLVGDLGKGSFATVYKGYHEESRKEVAIKTVSRSSLSTKLFENLQSEIDILKSLSHRHITRLIDIVSAERNVYLIMEYCAGGDLTNYIKKRGRVEGLEYVPEPGAAPQYYPHPRTGGLTVIVVRSFLRQLARALKFLRQRNLIHRDIKPQNLLLNPASEDDLQRGHPLGVPILKVADFGFARSLPNAMMAETLCGSPLYMAPEILSYQKYDAKADLWSVGAVLYEMSVGRPPYRAQNHIELLKKIEASKGVKFPDESPPRRAEDAAAVPDDIKLLIRLLLKRHPVERASFDDFFKSTAMVNSKFPRP</sequence>
<organism evidence="10 11">
    <name type="scientific">Heterobasidion irregulare (strain TC 32-1)</name>
    <dbReference type="NCBI Taxonomy" id="747525"/>
    <lineage>
        <taxon>Eukaryota</taxon>
        <taxon>Fungi</taxon>
        <taxon>Dikarya</taxon>
        <taxon>Basidiomycota</taxon>
        <taxon>Agaricomycotina</taxon>
        <taxon>Agaricomycetes</taxon>
        <taxon>Russulales</taxon>
        <taxon>Bondarzewiaceae</taxon>
        <taxon>Heterobasidion</taxon>
        <taxon>Heterobasidion annosum species complex</taxon>
    </lineage>
</organism>
<evidence type="ECO:0000256" key="8">
    <source>
        <dbReference type="RuleBase" id="RU000304"/>
    </source>
</evidence>
<protein>
    <recommendedName>
        <fullName evidence="1">non-specific serine/threonine protein kinase</fullName>
        <ecNumber evidence="1">2.7.11.1</ecNumber>
    </recommendedName>
</protein>
<dbReference type="GO" id="GO:0000045">
    <property type="term" value="P:autophagosome assembly"/>
    <property type="evidence" value="ECO:0007669"/>
    <property type="project" value="TreeGrafter"/>
</dbReference>
<evidence type="ECO:0000313" key="11">
    <source>
        <dbReference type="Proteomes" id="UP000030671"/>
    </source>
</evidence>
<dbReference type="HOGENOM" id="CLU_000288_63_0_1"/>
<evidence type="ECO:0000256" key="4">
    <source>
        <dbReference type="ARBA" id="ARBA00022741"/>
    </source>
</evidence>
<dbReference type="GO" id="GO:0042594">
    <property type="term" value="P:response to starvation"/>
    <property type="evidence" value="ECO:0007669"/>
    <property type="project" value="TreeGrafter"/>
</dbReference>
<evidence type="ECO:0000256" key="6">
    <source>
        <dbReference type="ARBA" id="ARBA00022840"/>
    </source>
</evidence>
<dbReference type="SMART" id="SM00220">
    <property type="entry name" value="S_TKc"/>
    <property type="match status" value="1"/>
</dbReference>
<keyword evidence="2 8" id="KW-0723">Serine/threonine-protein kinase</keyword>
<keyword evidence="6 7" id="KW-0067">ATP-binding</keyword>
<dbReference type="Pfam" id="PF00069">
    <property type="entry name" value="Pkinase"/>
    <property type="match status" value="1"/>
</dbReference>
<dbReference type="GO" id="GO:0010506">
    <property type="term" value="P:regulation of autophagy"/>
    <property type="evidence" value="ECO:0007669"/>
    <property type="project" value="InterPro"/>
</dbReference>
<dbReference type="eggNOG" id="KOG0595">
    <property type="taxonomic scope" value="Eukaryota"/>
</dbReference>
<dbReference type="PROSITE" id="PS50011">
    <property type="entry name" value="PROTEIN_KINASE_DOM"/>
    <property type="match status" value="1"/>
</dbReference>
<dbReference type="STRING" id="747525.W4JVU5"/>
<dbReference type="GO" id="GO:0005829">
    <property type="term" value="C:cytosol"/>
    <property type="evidence" value="ECO:0007669"/>
    <property type="project" value="TreeGrafter"/>
</dbReference>
<dbReference type="GO" id="GO:0034045">
    <property type="term" value="C:phagophore assembly site membrane"/>
    <property type="evidence" value="ECO:0007669"/>
    <property type="project" value="TreeGrafter"/>
</dbReference>
<proteinExistence type="inferred from homology"/>
<keyword evidence="4 7" id="KW-0547">Nucleotide-binding</keyword>
<dbReference type="KEGG" id="hir:HETIRDRAFT_326769"/>
<dbReference type="InterPro" id="IPR011009">
    <property type="entry name" value="Kinase-like_dom_sf"/>
</dbReference>
<evidence type="ECO:0000313" key="10">
    <source>
        <dbReference type="EMBL" id="ETW77599.1"/>
    </source>
</evidence>
<dbReference type="Proteomes" id="UP000030671">
    <property type="component" value="Unassembled WGS sequence"/>
</dbReference>
<evidence type="ECO:0000259" key="9">
    <source>
        <dbReference type="PROSITE" id="PS50011"/>
    </source>
</evidence>
<dbReference type="GO" id="GO:0005776">
    <property type="term" value="C:autophagosome"/>
    <property type="evidence" value="ECO:0007669"/>
    <property type="project" value="TreeGrafter"/>
</dbReference>
<dbReference type="SUPFAM" id="SSF56112">
    <property type="entry name" value="Protein kinase-like (PK-like)"/>
    <property type="match status" value="1"/>
</dbReference>
<feature type="domain" description="Protein kinase" evidence="9">
    <location>
        <begin position="32"/>
        <end position="332"/>
    </location>
</feature>
<dbReference type="PANTHER" id="PTHR24348:SF22">
    <property type="entry name" value="NON-SPECIFIC SERINE_THREONINE PROTEIN KINASE"/>
    <property type="match status" value="1"/>
</dbReference>
<keyword evidence="11" id="KW-1185">Reference proteome</keyword>
<dbReference type="FunFam" id="3.30.200.20:FF:000003">
    <property type="entry name" value="Non-specific serine/threonine protein kinase"/>
    <property type="match status" value="1"/>
</dbReference>
<dbReference type="GeneID" id="20671270"/>
<dbReference type="InterPro" id="IPR000719">
    <property type="entry name" value="Prot_kinase_dom"/>
</dbReference>
<dbReference type="Gene3D" id="1.10.510.10">
    <property type="entry name" value="Transferase(Phosphotransferase) domain 1"/>
    <property type="match status" value="1"/>
</dbReference>
<dbReference type="EMBL" id="KI925463">
    <property type="protein sequence ID" value="ETW77599.1"/>
    <property type="molecule type" value="Genomic_DNA"/>
</dbReference>
<feature type="non-terminal residue" evidence="10">
    <location>
        <position position="339"/>
    </location>
</feature>
<dbReference type="PANTHER" id="PTHR24348">
    <property type="entry name" value="SERINE/THREONINE-PROTEIN KINASE UNC-51-RELATED"/>
    <property type="match status" value="1"/>
</dbReference>
<reference evidence="10 11" key="1">
    <citation type="journal article" date="2012" name="New Phytol.">
        <title>Insight into trade-off between wood decay and parasitism from the genome of a fungal forest pathogen.</title>
        <authorList>
            <person name="Olson A."/>
            <person name="Aerts A."/>
            <person name="Asiegbu F."/>
            <person name="Belbahri L."/>
            <person name="Bouzid O."/>
            <person name="Broberg A."/>
            <person name="Canback B."/>
            <person name="Coutinho P.M."/>
            <person name="Cullen D."/>
            <person name="Dalman K."/>
            <person name="Deflorio G."/>
            <person name="van Diepen L.T."/>
            <person name="Dunand C."/>
            <person name="Duplessis S."/>
            <person name="Durling M."/>
            <person name="Gonthier P."/>
            <person name="Grimwood J."/>
            <person name="Fossdal C.G."/>
            <person name="Hansson D."/>
            <person name="Henrissat B."/>
            <person name="Hietala A."/>
            <person name="Himmelstrand K."/>
            <person name="Hoffmeister D."/>
            <person name="Hogberg N."/>
            <person name="James T.Y."/>
            <person name="Karlsson M."/>
            <person name="Kohler A."/>
            <person name="Kues U."/>
            <person name="Lee Y.H."/>
            <person name="Lin Y.C."/>
            <person name="Lind M."/>
            <person name="Lindquist E."/>
            <person name="Lombard V."/>
            <person name="Lucas S."/>
            <person name="Lunden K."/>
            <person name="Morin E."/>
            <person name="Murat C."/>
            <person name="Park J."/>
            <person name="Raffaello T."/>
            <person name="Rouze P."/>
            <person name="Salamov A."/>
            <person name="Schmutz J."/>
            <person name="Solheim H."/>
            <person name="Stahlberg J."/>
            <person name="Velez H."/>
            <person name="de Vries R.P."/>
            <person name="Wiebenga A."/>
            <person name="Woodward S."/>
            <person name="Yakovlev I."/>
            <person name="Garbelotto M."/>
            <person name="Martin F."/>
            <person name="Grigoriev I.V."/>
            <person name="Stenlid J."/>
        </authorList>
    </citation>
    <scope>NUCLEOTIDE SEQUENCE [LARGE SCALE GENOMIC DNA]</scope>
    <source>
        <strain evidence="10 11">TC 32-1</strain>
    </source>
</reference>
<dbReference type="GO" id="GO:0000422">
    <property type="term" value="P:autophagy of mitochondrion"/>
    <property type="evidence" value="ECO:0007669"/>
    <property type="project" value="TreeGrafter"/>
</dbReference>
<name>W4JVU5_HETIT</name>
<dbReference type="PIRSF" id="PIRSF000654">
    <property type="entry name" value="Integrin-linked_kinase"/>
    <property type="match status" value="1"/>
</dbReference>
<dbReference type="GO" id="GO:0034727">
    <property type="term" value="P:piecemeal microautophagy of the nucleus"/>
    <property type="evidence" value="ECO:0007669"/>
    <property type="project" value="TreeGrafter"/>
</dbReference>
<dbReference type="InParanoid" id="W4JVU5"/>
<evidence type="ECO:0000256" key="5">
    <source>
        <dbReference type="ARBA" id="ARBA00022777"/>
    </source>
</evidence>
<keyword evidence="3" id="KW-0808">Transferase</keyword>
<dbReference type="PROSITE" id="PS00107">
    <property type="entry name" value="PROTEIN_KINASE_ATP"/>
    <property type="match status" value="1"/>
</dbReference>
<dbReference type="GO" id="GO:0061709">
    <property type="term" value="P:reticulophagy"/>
    <property type="evidence" value="ECO:0007669"/>
    <property type="project" value="TreeGrafter"/>
</dbReference>
<dbReference type="InterPro" id="IPR017441">
    <property type="entry name" value="Protein_kinase_ATP_BS"/>
</dbReference>
<evidence type="ECO:0000256" key="1">
    <source>
        <dbReference type="ARBA" id="ARBA00012513"/>
    </source>
</evidence>
<dbReference type="GO" id="GO:0004674">
    <property type="term" value="F:protein serine/threonine kinase activity"/>
    <property type="evidence" value="ECO:0007669"/>
    <property type="project" value="UniProtKB-KW"/>
</dbReference>
<keyword evidence="5" id="KW-0418">Kinase</keyword>